<dbReference type="Proteomes" id="UP000658278">
    <property type="component" value="Unassembled WGS sequence"/>
</dbReference>
<reference evidence="2" key="1">
    <citation type="submission" date="2021-01" db="EMBL/GenBank/DDBJ databases">
        <title>Modified the classification status of verrucomicrobia.</title>
        <authorList>
            <person name="Feng X."/>
        </authorList>
    </citation>
    <scope>NUCLEOTIDE SEQUENCE</scope>
    <source>
        <strain evidence="2">KCTC 22201</strain>
    </source>
</reference>
<dbReference type="AlphaFoldDB" id="A0A934R9R2"/>
<keyword evidence="1" id="KW-0812">Transmembrane</keyword>
<feature type="transmembrane region" description="Helical" evidence="1">
    <location>
        <begin position="298"/>
        <end position="326"/>
    </location>
</feature>
<feature type="transmembrane region" description="Helical" evidence="1">
    <location>
        <begin position="205"/>
        <end position="226"/>
    </location>
</feature>
<organism evidence="2 3">
    <name type="scientific">Haloferula rosea</name>
    <dbReference type="NCBI Taxonomy" id="490093"/>
    <lineage>
        <taxon>Bacteria</taxon>
        <taxon>Pseudomonadati</taxon>
        <taxon>Verrucomicrobiota</taxon>
        <taxon>Verrucomicrobiia</taxon>
        <taxon>Verrucomicrobiales</taxon>
        <taxon>Verrucomicrobiaceae</taxon>
        <taxon>Haloferula</taxon>
    </lineage>
</organism>
<proteinExistence type="predicted"/>
<comment type="caution">
    <text evidence="2">The sequence shown here is derived from an EMBL/GenBank/DDBJ whole genome shotgun (WGS) entry which is preliminary data.</text>
</comment>
<gene>
    <name evidence="2" type="ORF">JIN81_06260</name>
</gene>
<evidence type="ECO:0000256" key="1">
    <source>
        <dbReference type="SAM" id="Phobius"/>
    </source>
</evidence>
<feature type="transmembrane region" description="Helical" evidence="1">
    <location>
        <begin position="257"/>
        <end position="277"/>
    </location>
</feature>
<protein>
    <submittedName>
        <fullName evidence="2">Zinc finger-like domain-containing protein</fullName>
    </submittedName>
</protein>
<evidence type="ECO:0000313" key="2">
    <source>
        <dbReference type="EMBL" id="MBK1826613.1"/>
    </source>
</evidence>
<dbReference type="EMBL" id="JAENII010000004">
    <property type="protein sequence ID" value="MBK1826613.1"/>
    <property type="molecule type" value="Genomic_DNA"/>
</dbReference>
<accession>A0A934R9R2</accession>
<dbReference type="RefSeq" id="WP_200277750.1">
    <property type="nucleotide sequence ID" value="NZ_JAENII010000004.1"/>
</dbReference>
<sequence>MIVCKPCSGKGKITCSSCKGSGRLLHYLELIREVTVEDFKDVCCSSPSIKRLFLDHRERADQGRELLKLEDTAALAAIDDLTGELGHWVGKKLEESIGACKGRIKRHRCSLICHRLVEVTYKVADRSYQFVFNRDTGEVYPTRNPMRDDAGTALTRARELYTERRFDDAWTAFHEAEGLDDGDVNAELLQGQSLLIRRFLYLEAAAFRAGILLLAVPCLSLIHTIVAGRNPMLHWFAWPNIHQARVRAWHSASGEHILATWVVFLLALIVLVMRDAFYQRVSGAANMERLVPTLRLGLFRGSLASLVALLVALAAAFLGLTVPLAILLDLLS</sequence>
<name>A0A934R9R2_9BACT</name>
<keyword evidence="1" id="KW-0472">Membrane</keyword>
<evidence type="ECO:0000313" key="3">
    <source>
        <dbReference type="Proteomes" id="UP000658278"/>
    </source>
</evidence>
<keyword evidence="3" id="KW-1185">Reference proteome</keyword>
<keyword evidence="1" id="KW-1133">Transmembrane helix</keyword>